<protein>
    <submittedName>
        <fullName evidence="3">Uncharacterized protein</fullName>
    </submittedName>
</protein>
<feature type="compositionally biased region" description="Basic residues" evidence="1">
    <location>
        <begin position="1"/>
        <end position="10"/>
    </location>
</feature>
<evidence type="ECO:0000256" key="2">
    <source>
        <dbReference type="SAM" id="Phobius"/>
    </source>
</evidence>
<organism evidence="3 4">
    <name type="scientific">Oryza sativa subsp. japonica</name>
    <name type="common">Rice</name>
    <dbReference type="NCBI Taxonomy" id="39947"/>
    <lineage>
        <taxon>Eukaryota</taxon>
        <taxon>Viridiplantae</taxon>
        <taxon>Streptophyta</taxon>
        <taxon>Embryophyta</taxon>
        <taxon>Tracheophyta</taxon>
        <taxon>Spermatophyta</taxon>
        <taxon>Magnoliopsida</taxon>
        <taxon>Liliopsida</taxon>
        <taxon>Poales</taxon>
        <taxon>Poaceae</taxon>
        <taxon>BOP clade</taxon>
        <taxon>Oryzoideae</taxon>
        <taxon>Oryzeae</taxon>
        <taxon>Oryzinae</taxon>
        <taxon>Oryza</taxon>
        <taxon>Oryza sativa</taxon>
    </lineage>
</organism>
<evidence type="ECO:0000313" key="4">
    <source>
        <dbReference type="Proteomes" id="UP000000763"/>
    </source>
</evidence>
<dbReference type="AlphaFoldDB" id="Q7XHM5"/>
<keyword evidence="2" id="KW-1133">Transmembrane helix</keyword>
<evidence type="ECO:0000256" key="1">
    <source>
        <dbReference type="SAM" id="MobiDB-lite"/>
    </source>
</evidence>
<feature type="transmembrane region" description="Helical" evidence="2">
    <location>
        <begin position="120"/>
        <end position="139"/>
    </location>
</feature>
<dbReference type="Proteomes" id="UP000000763">
    <property type="component" value="Chromosome 7"/>
</dbReference>
<accession>Q7XHM5</accession>
<keyword evidence="2" id="KW-0812">Transmembrane</keyword>
<feature type="region of interest" description="Disordered" evidence="1">
    <location>
        <begin position="1"/>
        <end position="43"/>
    </location>
</feature>
<sequence>MGGDSRRRRATPVAPPLPPLADPAEGRHGAGRSGGTRPLPSLSLQIRRRGGMGAQRIRLSGGTREAARAPRWREAVGRRRLAPDLEVRRRLEVQQRQRPAWRWGRRQEVRWRRRPVDPSLPLLLSLLFVTLCDLCDAFLEFIC</sequence>
<reference evidence="4" key="1">
    <citation type="journal article" date="2005" name="Nature">
        <title>The map-based sequence of the rice genome.</title>
        <authorList>
            <consortium name="International rice genome sequencing project (IRGSP)"/>
            <person name="Matsumoto T."/>
            <person name="Wu J."/>
            <person name="Kanamori H."/>
            <person name="Katayose Y."/>
            <person name="Fujisawa M."/>
            <person name="Namiki N."/>
            <person name="Mizuno H."/>
            <person name="Yamamoto K."/>
            <person name="Antonio B.A."/>
            <person name="Baba T."/>
            <person name="Sakata K."/>
            <person name="Nagamura Y."/>
            <person name="Aoki H."/>
            <person name="Arikawa K."/>
            <person name="Arita K."/>
            <person name="Bito T."/>
            <person name="Chiden Y."/>
            <person name="Fujitsuka N."/>
            <person name="Fukunaka R."/>
            <person name="Hamada M."/>
            <person name="Harada C."/>
            <person name="Hayashi A."/>
            <person name="Hijishita S."/>
            <person name="Honda M."/>
            <person name="Hosokawa S."/>
            <person name="Ichikawa Y."/>
            <person name="Idonuma A."/>
            <person name="Iijima M."/>
            <person name="Ikeda M."/>
            <person name="Ikeno M."/>
            <person name="Ito K."/>
            <person name="Ito S."/>
            <person name="Ito T."/>
            <person name="Ito Y."/>
            <person name="Ito Y."/>
            <person name="Iwabuchi A."/>
            <person name="Kamiya K."/>
            <person name="Karasawa W."/>
            <person name="Kurita K."/>
            <person name="Katagiri S."/>
            <person name="Kikuta A."/>
            <person name="Kobayashi H."/>
            <person name="Kobayashi N."/>
            <person name="Machita K."/>
            <person name="Maehara T."/>
            <person name="Masukawa M."/>
            <person name="Mizubayashi T."/>
            <person name="Mukai Y."/>
            <person name="Nagasaki H."/>
            <person name="Nagata Y."/>
            <person name="Naito S."/>
            <person name="Nakashima M."/>
            <person name="Nakama Y."/>
            <person name="Nakamichi Y."/>
            <person name="Nakamura M."/>
            <person name="Meguro A."/>
            <person name="Negishi M."/>
            <person name="Ohta I."/>
            <person name="Ohta T."/>
            <person name="Okamoto M."/>
            <person name="Ono N."/>
            <person name="Saji S."/>
            <person name="Sakaguchi M."/>
            <person name="Sakai K."/>
            <person name="Shibata M."/>
            <person name="Shimokawa T."/>
            <person name="Song J."/>
            <person name="Takazaki Y."/>
            <person name="Terasawa K."/>
            <person name="Tsugane M."/>
            <person name="Tsuji K."/>
            <person name="Ueda S."/>
            <person name="Waki K."/>
            <person name="Yamagata H."/>
            <person name="Yamamoto M."/>
            <person name="Yamamoto S."/>
            <person name="Yamane H."/>
            <person name="Yoshiki S."/>
            <person name="Yoshihara R."/>
            <person name="Yukawa K."/>
            <person name="Zhong H."/>
            <person name="Yano M."/>
            <person name="Yuan Q."/>
            <person name="Ouyang S."/>
            <person name="Liu J."/>
            <person name="Jones K.M."/>
            <person name="Gansberger K."/>
            <person name="Moffat K."/>
            <person name="Hill J."/>
            <person name="Bera J."/>
            <person name="Fadrosh D."/>
            <person name="Jin S."/>
            <person name="Johri S."/>
            <person name="Kim M."/>
            <person name="Overton L."/>
            <person name="Reardon M."/>
            <person name="Tsitrin T."/>
            <person name="Vuong H."/>
            <person name="Weaver B."/>
            <person name="Ciecko A."/>
            <person name="Tallon L."/>
            <person name="Jackson J."/>
            <person name="Pai G."/>
            <person name="Aken S.V."/>
            <person name="Utterback T."/>
            <person name="Reidmuller S."/>
            <person name="Feldblyum T."/>
            <person name="Hsiao J."/>
            <person name="Zismann V."/>
            <person name="Iobst S."/>
            <person name="de Vazeille A.R."/>
            <person name="Buell C.R."/>
            <person name="Ying K."/>
            <person name="Li Y."/>
            <person name="Lu T."/>
            <person name="Huang Y."/>
            <person name="Zhao Q."/>
            <person name="Feng Q."/>
            <person name="Zhang L."/>
            <person name="Zhu J."/>
            <person name="Weng Q."/>
            <person name="Mu J."/>
            <person name="Lu Y."/>
            <person name="Fan D."/>
            <person name="Liu Y."/>
            <person name="Guan J."/>
            <person name="Zhang Y."/>
            <person name="Yu S."/>
            <person name="Liu X."/>
            <person name="Zhang Y."/>
            <person name="Hong G."/>
            <person name="Han B."/>
            <person name="Choisne N."/>
            <person name="Demange N."/>
            <person name="Orjeda G."/>
            <person name="Samain S."/>
            <person name="Cattolico L."/>
            <person name="Pelletier E."/>
            <person name="Couloux A."/>
            <person name="Segurens B."/>
            <person name="Wincker P."/>
            <person name="D'Hont A."/>
            <person name="Scarpelli C."/>
            <person name="Weissenbach J."/>
            <person name="Salanoubat M."/>
            <person name="Quetier F."/>
            <person name="Yu Y."/>
            <person name="Kim H.R."/>
            <person name="Rambo T."/>
            <person name="Currie J."/>
            <person name="Collura K."/>
            <person name="Luo M."/>
            <person name="Yang T."/>
            <person name="Ammiraju J.S.S."/>
            <person name="Engler F."/>
            <person name="Soderlund C."/>
            <person name="Wing R.A."/>
            <person name="Palmer L.E."/>
            <person name="de la Bastide M."/>
            <person name="Spiegel L."/>
            <person name="Nascimento L."/>
            <person name="Zutavern T."/>
            <person name="O'Shaughnessy A."/>
            <person name="Dike S."/>
            <person name="Dedhia N."/>
            <person name="Preston R."/>
            <person name="Balija V."/>
            <person name="McCombie W.R."/>
            <person name="Chow T."/>
            <person name="Chen H."/>
            <person name="Chung M."/>
            <person name="Chen C."/>
            <person name="Shaw J."/>
            <person name="Wu H."/>
            <person name="Hsiao K."/>
            <person name="Chao Y."/>
            <person name="Chu M."/>
            <person name="Cheng C."/>
            <person name="Hour A."/>
            <person name="Lee P."/>
            <person name="Lin S."/>
            <person name="Lin Y."/>
            <person name="Liou J."/>
            <person name="Liu S."/>
            <person name="Hsing Y."/>
            <person name="Raghuvanshi S."/>
            <person name="Mohanty A."/>
            <person name="Bharti A.K."/>
            <person name="Gaur A."/>
            <person name="Gupta V."/>
            <person name="Kumar D."/>
            <person name="Ravi V."/>
            <person name="Vij S."/>
            <person name="Kapur A."/>
            <person name="Khurana P."/>
            <person name="Khurana P."/>
            <person name="Khurana J.P."/>
            <person name="Tyagi A.K."/>
            <person name="Gaikwad K."/>
            <person name="Singh A."/>
            <person name="Dalal V."/>
            <person name="Srivastava S."/>
            <person name="Dixit A."/>
            <person name="Pal A.K."/>
            <person name="Ghazi I.A."/>
            <person name="Yadav M."/>
            <person name="Pandit A."/>
            <person name="Bhargava A."/>
            <person name="Sureshbabu K."/>
            <person name="Batra K."/>
            <person name="Sharma T.R."/>
            <person name="Mohapatra T."/>
            <person name="Singh N.K."/>
            <person name="Messing J."/>
            <person name="Nelson A.B."/>
            <person name="Fuks G."/>
            <person name="Kavchok S."/>
            <person name="Keizer G."/>
            <person name="Linton E."/>
            <person name="Llaca V."/>
            <person name="Song R."/>
            <person name="Tanyolac B."/>
            <person name="Young S."/>
            <person name="Ho-Il K."/>
            <person name="Hahn J.H."/>
            <person name="Sangsakoo G."/>
            <person name="Vanavichit A."/>
            <person name="de Mattos Luiz.A.T."/>
            <person name="Zimmer P.D."/>
            <person name="Malone G."/>
            <person name="Dellagostin O."/>
            <person name="de Oliveira A.C."/>
            <person name="Bevan M."/>
            <person name="Bancroft I."/>
            <person name="Minx P."/>
            <person name="Cordum H."/>
            <person name="Wilson R."/>
            <person name="Cheng Z."/>
            <person name="Jin W."/>
            <person name="Jiang J."/>
            <person name="Leong S.A."/>
            <person name="Iwama H."/>
            <person name="Gojobori T."/>
            <person name="Itoh T."/>
            <person name="Niimura Y."/>
            <person name="Fujii Y."/>
            <person name="Habara T."/>
            <person name="Sakai H."/>
            <person name="Sato Y."/>
            <person name="Wilson G."/>
            <person name="Kumar K."/>
            <person name="McCouch S."/>
            <person name="Juretic N."/>
            <person name="Hoen D."/>
            <person name="Wright S."/>
            <person name="Bruskiewich R."/>
            <person name="Bureau T."/>
            <person name="Miyao A."/>
            <person name="Hirochika H."/>
            <person name="Nishikawa T."/>
            <person name="Kadowaki K."/>
            <person name="Sugiura M."/>
            <person name="Burr B."/>
            <person name="Sasaki T."/>
        </authorList>
    </citation>
    <scope>NUCLEOTIDE SEQUENCE [LARGE SCALE GENOMIC DNA]</scope>
    <source>
        <strain evidence="4">cv. Nipponbare</strain>
    </source>
</reference>
<reference evidence="4" key="2">
    <citation type="journal article" date="2008" name="Nucleic Acids Res.">
        <title>The rice annotation project database (RAP-DB): 2008 update.</title>
        <authorList>
            <consortium name="The rice annotation project (RAP)"/>
        </authorList>
    </citation>
    <scope>GENOME REANNOTATION</scope>
    <source>
        <strain evidence="4">cv. Nipponbare</strain>
    </source>
</reference>
<name>Q7XHM5_ORYSJ</name>
<gene>
    <name evidence="3" type="primary">OSJNBb0095H08.12</name>
</gene>
<keyword evidence="2" id="KW-0472">Membrane</keyword>
<proteinExistence type="predicted"/>
<dbReference type="EMBL" id="AP005783">
    <property type="protein sequence ID" value="BAC80110.1"/>
    <property type="molecule type" value="Genomic_DNA"/>
</dbReference>
<evidence type="ECO:0000313" key="3">
    <source>
        <dbReference type="EMBL" id="BAC80110.1"/>
    </source>
</evidence>